<dbReference type="AlphaFoldDB" id="A0A093VBD7"/>
<name>A0A093VBD7_TALMA</name>
<dbReference type="EMBL" id="JPOX01000031">
    <property type="protein sequence ID" value="KFX43981.1"/>
    <property type="molecule type" value="Genomic_DNA"/>
</dbReference>
<evidence type="ECO:0000313" key="1">
    <source>
        <dbReference type="EMBL" id="KFX43981.1"/>
    </source>
</evidence>
<accession>A0A093VBD7</accession>
<protein>
    <submittedName>
        <fullName evidence="1">Uncharacterized protein</fullName>
    </submittedName>
</protein>
<reference key="1">
    <citation type="journal article" date="2014" name="PLoS Genet.">
        <title>Signature Gene Expression Reveals Novel Clues to the Molecular Mechanisms of Dimorphic Transition in Penicillium marneffei.</title>
        <authorList>
            <person name="Yang E."/>
            <person name="Wang G."/>
            <person name="Cai J."/>
            <person name="Woo P.C."/>
            <person name="Lau S.K."/>
            <person name="Yuen K.-Y."/>
            <person name="Chow W.-N."/>
            <person name="Lin X."/>
        </authorList>
    </citation>
    <scope>NUCLEOTIDE SEQUENCE [LARGE SCALE GENOMIC DNA]</scope>
    <source>
        <strain>PM1</strain>
    </source>
</reference>
<gene>
    <name evidence="1" type="ORF">GQ26_0310500</name>
</gene>
<dbReference type="eggNOG" id="ENOG502T4NP">
    <property type="taxonomic scope" value="Eukaryota"/>
</dbReference>
<organism evidence="1">
    <name type="scientific">Talaromyces marneffei PM1</name>
    <dbReference type="NCBI Taxonomy" id="1077442"/>
    <lineage>
        <taxon>Eukaryota</taxon>
        <taxon>Fungi</taxon>
        <taxon>Dikarya</taxon>
        <taxon>Ascomycota</taxon>
        <taxon>Pezizomycotina</taxon>
        <taxon>Eurotiomycetes</taxon>
        <taxon>Eurotiomycetidae</taxon>
        <taxon>Eurotiales</taxon>
        <taxon>Trichocomaceae</taxon>
        <taxon>Talaromyces</taxon>
        <taxon>Talaromyces sect. Talaromyces</taxon>
    </lineage>
</organism>
<proteinExistence type="predicted"/>
<sequence length="319" mass="36490">MKIKAHPATVQDLDQNGHPILHKTRTATRITKANSGSTLSQRTRMPYAFHNGRPMPTVIYGKCNHSLPIEEMAKIYQSYEKKVPMTIFTRSQDRSRERNEVPGCRFRKLFGTDEGEVIQSTQASQQNQCVGLTAFIPERDKQVTDPKIYVEQSIKRGGHEKIIIHELAFGGQIQTDVDYVFRGIGDEHPEFGKRDLRVRIRCVNDESFETYMGGAGYYGYDRTEHAMMNRAMLDRGQAYSLQKSNWGDESYQHSVTINPADLRILLDAKRGNEKDRKQGVTGEVELLRLYVLAIGAMELSEKFCRDNWATELAIQARRL</sequence>
<dbReference type="HOGENOM" id="CLU_078303_0_0_1"/>
<comment type="caution">
    <text evidence="1">The sequence shown here is derived from an EMBL/GenBank/DDBJ whole genome shotgun (WGS) entry which is preliminary data.</text>
</comment>
<reference evidence="1" key="2">
    <citation type="journal article" date="2014" name="PLoS Genet.">
        <title>Signature gene expression reveals novel clues to the molecular mechanisms of dimorphic transition in Penicillium marneffei.</title>
        <authorList>
            <person name="Yang E."/>
            <person name="Wang G."/>
            <person name="Cai J."/>
            <person name="Woo P.C."/>
            <person name="Lau S.K."/>
            <person name="Yuen K.-Y."/>
            <person name="Chow W.-N."/>
            <person name="Lin X."/>
        </authorList>
    </citation>
    <scope>NUCLEOTIDE SEQUENCE</scope>
    <source>
        <strain evidence="1">PM1</strain>
    </source>
</reference>